<feature type="domain" description="Interferon-related developmental regulator C-terminal" evidence="3">
    <location>
        <begin position="368"/>
        <end position="420"/>
    </location>
</feature>
<keyword evidence="5" id="KW-1185">Reference proteome</keyword>
<sequence>MPRSKKKSKRGAQPGQPFSDEDASIETLSHCSSYSDSVSVAEEAGESGEDSAQDDFQFKLKVYIDSTVDKSAKTRQGALDSLKTAMATKILYEFILEQRMTITDSIERSLKKGKGEEQRAAASLACLLCIQLGSGLESEEVFKTLKPIFRTVLFDASANIQARQACATSLGLCTLVAEDDILDVCGTMELFESLFMRSYTRADGSRPSLSPQTTQLHTNALLSWALLLTICSGNQIRTVLHKHLPKLPGLLESDDVNMRIAAGETIALLFELARDVEPDFDDEDWESLCEKLSALATDCNKHRAKTDKRKQRSVFRDVLKAVEEGGFQSETIRFGTERMTIDSWVRKRTYDSFREFVGSGMNYHLQSNEFIRDVFQLGPPMLIDSATLKAMKTSRLERHLYNAAAFKARTKARNKFRDKRVDVGEF</sequence>
<dbReference type="InterPro" id="IPR039777">
    <property type="entry name" value="IFRD"/>
</dbReference>
<evidence type="ECO:0000259" key="3">
    <source>
        <dbReference type="Pfam" id="PF04836"/>
    </source>
</evidence>
<dbReference type="GO" id="GO:0005634">
    <property type="term" value="C:nucleus"/>
    <property type="evidence" value="ECO:0007669"/>
    <property type="project" value="TreeGrafter"/>
</dbReference>
<dbReference type="PANTHER" id="PTHR12354:SF6">
    <property type="entry name" value="INTERFERON-RELATED DEVELOPMENTAL REGULATOR 1"/>
    <property type="match status" value="1"/>
</dbReference>
<evidence type="ECO:0000259" key="4">
    <source>
        <dbReference type="Pfam" id="PF05004"/>
    </source>
</evidence>
<gene>
    <name evidence="6" type="primary">ifrd1</name>
</gene>
<dbReference type="InterPro" id="IPR007701">
    <property type="entry name" value="Interferon-rel_develop_reg_N"/>
</dbReference>
<name>A0A6P3VSQ1_CLUHA</name>
<evidence type="ECO:0000256" key="1">
    <source>
        <dbReference type="ARBA" id="ARBA00008828"/>
    </source>
</evidence>
<dbReference type="Pfam" id="PF04836">
    <property type="entry name" value="IFRD_C"/>
    <property type="match status" value="1"/>
</dbReference>
<dbReference type="RefSeq" id="XP_012679979.1">
    <property type="nucleotide sequence ID" value="XM_012824525.2"/>
</dbReference>
<dbReference type="InterPro" id="IPR011989">
    <property type="entry name" value="ARM-like"/>
</dbReference>
<proteinExistence type="inferred from homology"/>
<feature type="domain" description="Interferon-related developmental regulator N-terminal" evidence="4">
    <location>
        <begin position="27"/>
        <end position="323"/>
    </location>
</feature>
<dbReference type="CTD" id="3475"/>
<dbReference type="AlphaFoldDB" id="A0A6P3VSQ1"/>
<dbReference type="Gene3D" id="1.25.10.10">
    <property type="entry name" value="Leucine-rich Repeat Variant"/>
    <property type="match status" value="1"/>
</dbReference>
<evidence type="ECO:0000313" key="5">
    <source>
        <dbReference type="Proteomes" id="UP000515152"/>
    </source>
</evidence>
<protein>
    <submittedName>
        <fullName evidence="6">Interferon-related developmental regulator 1</fullName>
    </submittedName>
</protein>
<dbReference type="SUPFAM" id="SSF48371">
    <property type="entry name" value="ARM repeat"/>
    <property type="match status" value="1"/>
</dbReference>
<dbReference type="KEGG" id="char:105897582"/>
<dbReference type="PANTHER" id="PTHR12354">
    <property type="entry name" value="INTERFERON-RELATED DEVELOPMENTAL REGULATOR"/>
    <property type="match status" value="1"/>
</dbReference>
<comment type="similarity">
    <text evidence="1">Belongs to the IFRD family.</text>
</comment>
<evidence type="ECO:0000256" key="2">
    <source>
        <dbReference type="SAM" id="MobiDB-lite"/>
    </source>
</evidence>
<reference evidence="6" key="1">
    <citation type="submission" date="2025-08" db="UniProtKB">
        <authorList>
            <consortium name="RefSeq"/>
        </authorList>
    </citation>
    <scope>IDENTIFICATION</scope>
</reference>
<accession>A0A6P3VSQ1</accession>
<organism evidence="5 6">
    <name type="scientific">Clupea harengus</name>
    <name type="common">Atlantic herring</name>
    <dbReference type="NCBI Taxonomy" id="7950"/>
    <lineage>
        <taxon>Eukaryota</taxon>
        <taxon>Metazoa</taxon>
        <taxon>Chordata</taxon>
        <taxon>Craniata</taxon>
        <taxon>Vertebrata</taxon>
        <taxon>Euteleostomi</taxon>
        <taxon>Actinopterygii</taxon>
        <taxon>Neopterygii</taxon>
        <taxon>Teleostei</taxon>
        <taxon>Clupei</taxon>
        <taxon>Clupeiformes</taxon>
        <taxon>Clupeoidei</taxon>
        <taxon>Clupeidae</taxon>
        <taxon>Clupea</taxon>
    </lineage>
</organism>
<feature type="region of interest" description="Disordered" evidence="2">
    <location>
        <begin position="1"/>
        <end position="24"/>
    </location>
</feature>
<dbReference type="Proteomes" id="UP000515152">
    <property type="component" value="Chromosome 16"/>
</dbReference>
<dbReference type="InterPro" id="IPR006921">
    <property type="entry name" value="Interferon-rel_develop_reg_C"/>
</dbReference>
<dbReference type="OrthoDB" id="686784at2759"/>
<evidence type="ECO:0000313" key="6">
    <source>
        <dbReference type="RefSeq" id="XP_012679979.1"/>
    </source>
</evidence>
<feature type="compositionally biased region" description="Basic residues" evidence="2">
    <location>
        <begin position="1"/>
        <end position="10"/>
    </location>
</feature>
<dbReference type="Pfam" id="PF05004">
    <property type="entry name" value="IFRD"/>
    <property type="match status" value="1"/>
</dbReference>
<dbReference type="GeneID" id="105897582"/>
<dbReference type="InterPro" id="IPR016024">
    <property type="entry name" value="ARM-type_fold"/>
</dbReference>